<keyword evidence="3" id="KW-0446">Lipid-binding</keyword>
<evidence type="ECO:0000256" key="3">
    <source>
        <dbReference type="ARBA" id="ARBA00023121"/>
    </source>
</evidence>
<dbReference type="Proteomes" id="UP000199202">
    <property type="component" value="Unassembled WGS sequence"/>
</dbReference>
<dbReference type="STRING" id="633440.SAMN05421869_13755"/>
<organism evidence="5 6">
    <name type="scientific">Nonomuraea jiangxiensis</name>
    <dbReference type="NCBI Taxonomy" id="633440"/>
    <lineage>
        <taxon>Bacteria</taxon>
        <taxon>Bacillati</taxon>
        <taxon>Actinomycetota</taxon>
        <taxon>Actinomycetes</taxon>
        <taxon>Streptosporangiales</taxon>
        <taxon>Streptosporangiaceae</taxon>
        <taxon>Nonomuraea</taxon>
    </lineage>
</organism>
<dbReference type="PANTHER" id="PTHR12704:SF2">
    <property type="entry name" value="GOLGI PHOSPHOPROTEIN 3 HOMOLOG SAURON"/>
    <property type="match status" value="1"/>
</dbReference>
<dbReference type="GO" id="GO:0043001">
    <property type="term" value="P:Golgi to plasma membrane protein transport"/>
    <property type="evidence" value="ECO:0007669"/>
    <property type="project" value="TreeGrafter"/>
</dbReference>
<evidence type="ECO:0000313" key="6">
    <source>
        <dbReference type="Proteomes" id="UP000199202"/>
    </source>
</evidence>
<dbReference type="InterPro" id="IPR008628">
    <property type="entry name" value="GPP34-like"/>
</dbReference>
<dbReference type="AlphaFoldDB" id="A0A1G9QY60"/>
<evidence type="ECO:0000256" key="4">
    <source>
        <dbReference type="ARBA" id="ARBA00023136"/>
    </source>
</evidence>
<evidence type="ECO:0000256" key="1">
    <source>
        <dbReference type="ARBA" id="ARBA00004255"/>
    </source>
</evidence>
<dbReference type="GO" id="GO:0012505">
    <property type="term" value="C:endomembrane system"/>
    <property type="evidence" value="ECO:0007669"/>
    <property type="project" value="UniProtKB-ARBA"/>
</dbReference>
<protein>
    <submittedName>
        <fullName evidence="5">Golgi phosphoprotein 3 (GPP34)</fullName>
    </submittedName>
</protein>
<dbReference type="GO" id="GO:0006890">
    <property type="term" value="P:retrograde vesicle-mediated transport, Golgi to endoplasmic reticulum"/>
    <property type="evidence" value="ECO:0007669"/>
    <property type="project" value="TreeGrafter"/>
</dbReference>
<accession>A0A1G9QY60</accession>
<dbReference type="EMBL" id="FNDJ01000037">
    <property type="protein sequence ID" value="SDM15958.1"/>
    <property type="molecule type" value="Genomic_DNA"/>
</dbReference>
<dbReference type="PANTHER" id="PTHR12704">
    <property type="entry name" value="TRANS-GOLGI PROTEIN GMX33"/>
    <property type="match status" value="1"/>
</dbReference>
<gene>
    <name evidence="5" type="ORF">SAMN05421869_13755</name>
</gene>
<evidence type="ECO:0000256" key="2">
    <source>
        <dbReference type="ARBA" id="ARBA00023034"/>
    </source>
</evidence>
<dbReference type="GO" id="GO:0005829">
    <property type="term" value="C:cytosol"/>
    <property type="evidence" value="ECO:0007669"/>
    <property type="project" value="TreeGrafter"/>
</dbReference>
<proteinExistence type="predicted"/>
<sequence>MLIVEDLMLLMLDDEKGTVARAGALNYSLGGAVLVELALLGRIEADEDRAGLNGPEVLAVGDGPLPDPLLQSAYDEIAQKPQGIQALILSIGAGLQEPVLDRLVERGLIRRESKRVLGVFRTTTWPAEDTRHEAELRRVIGAVLVDGESPDARTAAMIALLSSSGTLPALRPAFPWSDEVRRRAKELEDGNWGATAVTTAMARNAARIAATAATSAAVSVAVFTAIT</sequence>
<dbReference type="GO" id="GO:0007030">
    <property type="term" value="P:Golgi organization"/>
    <property type="evidence" value="ECO:0007669"/>
    <property type="project" value="TreeGrafter"/>
</dbReference>
<dbReference type="GO" id="GO:0048194">
    <property type="term" value="P:Golgi vesicle budding"/>
    <property type="evidence" value="ECO:0007669"/>
    <property type="project" value="TreeGrafter"/>
</dbReference>
<keyword evidence="6" id="KW-1185">Reference proteome</keyword>
<keyword evidence="4" id="KW-0472">Membrane</keyword>
<dbReference type="GO" id="GO:0070273">
    <property type="term" value="F:phosphatidylinositol-4-phosphate binding"/>
    <property type="evidence" value="ECO:0007669"/>
    <property type="project" value="InterPro"/>
</dbReference>
<dbReference type="RefSeq" id="WP_090946244.1">
    <property type="nucleotide sequence ID" value="NZ_FNDJ01000037.1"/>
</dbReference>
<dbReference type="Pfam" id="PF05719">
    <property type="entry name" value="GPP34"/>
    <property type="match status" value="1"/>
</dbReference>
<comment type="subcellular location">
    <subcellularLocation>
        <location evidence="1">Golgi apparatus membrane</location>
        <topology evidence="1">Peripheral membrane protein</topology>
        <orientation evidence="1">Cytoplasmic side</orientation>
    </subcellularLocation>
</comment>
<dbReference type="InterPro" id="IPR038261">
    <property type="entry name" value="GPP34-like_sf"/>
</dbReference>
<keyword evidence="2" id="KW-0333">Golgi apparatus</keyword>
<dbReference type="Gene3D" id="1.10.3630.10">
    <property type="entry name" value="yeast vps74-n-term truncation variant domain like"/>
    <property type="match status" value="1"/>
</dbReference>
<evidence type="ECO:0000313" key="5">
    <source>
        <dbReference type="EMBL" id="SDM15958.1"/>
    </source>
</evidence>
<reference evidence="5 6" key="1">
    <citation type="submission" date="2016-10" db="EMBL/GenBank/DDBJ databases">
        <authorList>
            <person name="de Groot N.N."/>
        </authorList>
    </citation>
    <scope>NUCLEOTIDE SEQUENCE [LARGE SCALE GENOMIC DNA]</scope>
    <source>
        <strain evidence="5 6">CGMCC 4.6533</strain>
    </source>
</reference>
<dbReference type="OrthoDB" id="4321663at2"/>
<name>A0A1G9QY60_9ACTN</name>